<evidence type="ECO:0000256" key="4">
    <source>
        <dbReference type="ARBA" id="ARBA00022692"/>
    </source>
</evidence>
<feature type="region of interest" description="Disordered" evidence="9">
    <location>
        <begin position="1"/>
        <end position="35"/>
    </location>
</feature>
<dbReference type="EMBL" id="CATQJL010000316">
    <property type="protein sequence ID" value="CAJ0608672.1"/>
    <property type="molecule type" value="Genomic_DNA"/>
</dbReference>
<organism evidence="12 13">
    <name type="scientific">Cylicocyclus nassatus</name>
    <name type="common">Nematode worm</name>
    <dbReference type="NCBI Taxonomy" id="53992"/>
    <lineage>
        <taxon>Eukaryota</taxon>
        <taxon>Metazoa</taxon>
        <taxon>Ecdysozoa</taxon>
        <taxon>Nematoda</taxon>
        <taxon>Chromadorea</taxon>
        <taxon>Rhabditida</taxon>
        <taxon>Rhabditina</taxon>
        <taxon>Rhabditomorpha</taxon>
        <taxon>Strongyloidea</taxon>
        <taxon>Strongylidae</taxon>
        <taxon>Cylicocyclus</taxon>
    </lineage>
</organism>
<dbReference type="PANTHER" id="PTHR21290:SF23">
    <property type="entry name" value="PHOSPHATIDYLCHOLINE:CERAMIDE CHOLINEPHOSPHOTRANSFERASE 2"/>
    <property type="match status" value="1"/>
</dbReference>
<feature type="transmembrane region" description="Helical" evidence="10">
    <location>
        <begin position="176"/>
        <end position="195"/>
    </location>
</feature>
<dbReference type="GO" id="GO:0005789">
    <property type="term" value="C:endoplasmic reticulum membrane"/>
    <property type="evidence" value="ECO:0007669"/>
    <property type="project" value="TreeGrafter"/>
</dbReference>
<keyword evidence="6 10" id="KW-1133">Transmembrane helix</keyword>
<feature type="transmembrane region" description="Helical" evidence="10">
    <location>
        <begin position="99"/>
        <end position="124"/>
    </location>
</feature>
<evidence type="ECO:0000259" key="11">
    <source>
        <dbReference type="Pfam" id="PF14360"/>
    </source>
</evidence>
<feature type="transmembrane region" description="Helical" evidence="10">
    <location>
        <begin position="274"/>
        <end position="296"/>
    </location>
</feature>
<protein>
    <recommendedName>
        <fullName evidence="11">Sphingomyelin synthase-like domain-containing protein</fullName>
    </recommendedName>
</protein>
<accession>A0AA36HDI0</accession>
<dbReference type="SUPFAM" id="SSF48317">
    <property type="entry name" value="Acid phosphatase/Vanadium-dependent haloperoxidase"/>
    <property type="match status" value="1"/>
</dbReference>
<dbReference type="Pfam" id="PF14360">
    <property type="entry name" value="PAP2_C"/>
    <property type="match status" value="1"/>
</dbReference>
<reference evidence="12" key="1">
    <citation type="submission" date="2023-07" db="EMBL/GenBank/DDBJ databases">
        <authorList>
            <consortium name="CYATHOMIX"/>
        </authorList>
    </citation>
    <scope>NUCLEOTIDE SEQUENCE</scope>
    <source>
        <strain evidence="12">N/A</strain>
    </source>
</reference>
<dbReference type="GO" id="GO:0000139">
    <property type="term" value="C:Golgi membrane"/>
    <property type="evidence" value="ECO:0007669"/>
    <property type="project" value="TreeGrafter"/>
</dbReference>
<feature type="transmembrane region" description="Helical" evidence="10">
    <location>
        <begin position="302"/>
        <end position="324"/>
    </location>
</feature>
<dbReference type="GO" id="GO:0006686">
    <property type="term" value="P:sphingomyelin biosynthetic process"/>
    <property type="evidence" value="ECO:0007669"/>
    <property type="project" value="TreeGrafter"/>
</dbReference>
<dbReference type="CDD" id="cd01610">
    <property type="entry name" value="PAP2_like"/>
    <property type="match status" value="1"/>
</dbReference>
<comment type="similarity">
    <text evidence="2">Belongs to the sphingomyelin synthase family.</text>
</comment>
<evidence type="ECO:0000256" key="2">
    <source>
        <dbReference type="ARBA" id="ARBA00005441"/>
    </source>
</evidence>
<evidence type="ECO:0000256" key="3">
    <source>
        <dbReference type="ARBA" id="ARBA00022679"/>
    </source>
</evidence>
<evidence type="ECO:0000256" key="1">
    <source>
        <dbReference type="ARBA" id="ARBA00004141"/>
    </source>
</evidence>
<feature type="compositionally biased region" description="Acidic residues" evidence="9">
    <location>
        <begin position="13"/>
        <end position="22"/>
    </location>
</feature>
<comment type="caution">
    <text evidence="12">The sequence shown here is derived from an EMBL/GenBank/DDBJ whole genome shotgun (WGS) entry which is preliminary data.</text>
</comment>
<keyword evidence="13" id="KW-1185">Reference proteome</keyword>
<evidence type="ECO:0000256" key="8">
    <source>
        <dbReference type="ARBA" id="ARBA00023136"/>
    </source>
</evidence>
<feature type="transmembrane region" description="Helical" evidence="10">
    <location>
        <begin position="247"/>
        <end position="267"/>
    </location>
</feature>
<feature type="compositionally biased region" description="Polar residues" evidence="9">
    <location>
        <begin position="23"/>
        <end position="33"/>
    </location>
</feature>
<name>A0AA36HDI0_CYLNA</name>
<evidence type="ECO:0000256" key="5">
    <source>
        <dbReference type="ARBA" id="ARBA00022919"/>
    </source>
</evidence>
<dbReference type="GO" id="GO:0046513">
    <property type="term" value="P:ceramide biosynthetic process"/>
    <property type="evidence" value="ECO:0007669"/>
    <property type="project" value="TreeGrafter"/>
</dbReference>
<keyword evidence="7" id="KW-0443">Lipid metabolism</keyword>
<feature type="transmembrane region" description="Helical" evidence="10">
    <location>
        <begin position="144"/>
        <end position="164"/>
    </location>
</feature>
<evidence type="ECO:0000256" key="10">
    <source>
        <dbReference type="SAM" id="Phobius"/>
    </source>
</evidence>
<evidence type="ECO:0000313" key="12">
    <source>
        <dbReference type="EMBL" id="CAJ0608672.1"/>
    </source>
</evidence>
<comment type="subcellular location">
    <subcellularLocation>
        <location evidence="1">Membrane</location>
        <topology evidence="1">Multi-pass membrane protein</topology>
    </subcellularLocation>
</comment>
<feature type="domain" description="Sphingomyelin synthase-like" evidence="11">
    <location>
        <begin position="243"/>
        <end position="315"/>
    </location>
</feature>
<keyword evidence="8 10" id="KW-0472">Membrane</keyword>
<evidence type="ECO:0000256" key="6">
    <source>
        <dbReference type="ARBA" id="ARBA00022989"/>
    </source>
</evidence>
<dbReference type="InterPro" id="IPR025749">
    <property type="entry name" value="Sphingomyelin_synth-like_dom"/>
</dbReference>
<dbReference type="GO" id="GO:0033188">
    <property type="term" value="F:sphingomyelin synthase activity"/>
    <property type="evidence" value="ECO:0007669"/>
    <property type="project" value="TreeGrafter"/>
</dbReference>
<keyword evidence="3" id="KW-0808">Transferase</keyword>
<dbReference type="Proteomes" id="UP001176961">
    <property type="component" value="Unassembled WGS sequence"/>
</dbReference>
<sequence>MLSEQSQQSEPFEVIDDKEEDSTQSSGRDSQPLESRHPLDEFIATTFATLPATCECPPKIILEKECSCRDDLENETNTVKISIESFRTREYKPERIKTLLTVLCFLIVMLINHFVLAVISDIISRIPLPDLTHSLIKQYDTPRHLSDIFASAALVLLFIIIIVFHKHRWIVSRRLFYIATVLYIMRAVSICLTHIPASFSAETDICVPPNPDPYPSFESVYSKFLSIVTTMGLQVQAHDNKIHCGDMLFSGHATAISISCFFLNYYTPHSMWPLKLAAITSCIFAMICMVVSRIHYSVDVVMGYWISSIIFSVYHGFCEVPHVLRPRNRPFRRLFIFWTMYELEHNVPEGRIPNELEWPLPWPQMFVDKFEEWNRKSNKSITGKIALWLTDHRIKLHF</sequence>
<keyword evidence="4 10" id="KW-0812">Transmembrane</keyword>
<dbReference type="GO" id="GO:0005886">
    <property type="term" value="C:plasma membrane"/>
    <property type="evidence" value="ECO:0007669"/>
    <property type="project" value="TreeGrafter"/>
</dbReference>
<dbReference type="InterPro" id="IPR036938">
    <property type="entry name" value="PAP2/HPO_sf"/>
</dbReference>
<evidence type="ECO:0000256" key="7">
    <source>
        <dbReference type="ARBA" id="ARBA00023098"/>
    </source>
</evidence>
<feature type="compositionally biased region" description="Polar residues" evidence="9">
    <location>
        <begin position="1"/>
        <end position="10"/>
    </location>
</feature>
<keyword evidence="5" id="KW-0746">Sphingolipid metabolism</keyword>
<dbReference type="AlphaFoldDB" id="A0AA36HDI0"/>
<dbReference type="GO" id="GO:0047493">
    <property type="term" value="F:ceramide cholinephosphotransferase activity"/>
    <property type="evidence" value="ECO:0007669"/>
    <property type="project" value="TreeGrafter"/>
</dbReference>
<dbReference type="PANTHER" id="PTHR21290">
    <property type="entry name" value="SPHINGOMYELIN SYNTHETASE"/>
    <property type="match status" value="1"/>
</dbReference>
<gene>
    <name evidence="12" type="ORF">CYNAS_LOCUS20655</name>
</gene>
<evidence type="ECO:0000256" key="9">
    <source>
        <dbReference type="SAM" id="MobiDB-lite"/>
    </source>
</evidence>
<dbReference type="InterPro" id="IPR045221">
    <property type="entry name" value="Sphingomyelin_synth-like"/>
</dbReference>
<evidence type="ECO:0000313" key="13">
    <source>
        <dbReference type="Proteomes" id="UP001176961"/>
    </source>
</evidence>
<proteinExistence type="inferred from homology"/>